<dbReference type="GO" id="GO:0005730">
    <property type="term" value="C:nucleolus"/>
    <property type="evidence" value="ECO:0007669"/>
    <property type="project" value="UniProtKB-SubCell"/>
</dbReference>
<comment type="subcellular location">
    <subcellularLocation>
        <location evidence="1">Cytoplasm</location>
    </subcellularLocation>
    <subcellularLocation>
        <location evidence="2">Nucleus</location>
        <location evidence="2">Nucleolus</location>
    </subcellularLocation>
</comment>
<dbReference type="InterPro" id="IPR015847">
    <property type="entry name" value="ExoRNase_PH_dom2"/>
</dbReference>
<dbReference type="GO" id="GO:0016075">
    <property type="term" value="P:rRNA catabolic process"/>
    <property type="evidence" value="ECO:0007669"/>
    <property type="project" value="TreeGrafter"/>
</dbReference>
<dbReference type="GO" id="GO:0034473">
    <property type="term" value="P:U1 snRNA 3'-end processing"/>
    <property type="evidence" value="ECO:0007669"/>
    <property type="project" value="TreeGrafter"/>
</dbReference>
<dbReference type="GO" id="GO:0000176">
    <property type="term" value="C:nuclear exosome (RNase complex)"/>
    <property type="evidence" value="ECO:0007669"/>
    <property type="project" value="UniProtKB-ARBA"/>
</dbReference>
<dbReference type="CDD" id="cd11367">
    <property type="entry name" value="RNase_PH_RRP42"/>
    <property type="match status" value="1"/>
</dbReference>
<dbReference type="EMBL" id="JANBUL010000005">
    <property type="protein sequence ID" value="KAJ2785982.1"/>
    <property type="molecule type" value="Genomic_DNA"/>
</dbReference>
<dbReference type="GO" id="GO:0000177">
    <property type="term" value="C:cytoplasmic exosome (RNase complex)"/>
    <property type="evidence" value="ECO:0007669"/>
    <property type="project" value="TreeGrafter"/>
</dbReference>
<dbReference type="GO" id="GO:0071038">
    <property type="term" value="P:TRAMP-dependent tRNA surveillance pathway"/>
    <property type="evidence" value="ECO:0007669"/>
    <property type="project" value="TreeGrafter"/>
</dbReference>
<evidence type="ECO:0000313" key="9">
    <source>
        <dbReference type="EMBL" id="KAJ2785982.1"/>
    </source>
</evidence>
<dbReference type="InterPro" id="IPR020568">
    <property type="entry name" value="Ribosomal_Su5_D2-typ_SF"/>
</dbReference>
<accession>A0A9W8LMH7</accession>
<evidence type="ECO:0000256" key="4">
    <source>
        <dbReference type="ARBA" id="ARBA00022490"/>
    </source>
</evidence>
<comment type="similarity">
    <text evidence="3">Belongs to the RNase PH family.</text>
</comment>
<organism evidence="9 10">
    <name type="scientific">Coemansia javaensis</name>
    <dbReference type="NCBI Taxonomy" id="2761396"/>
    <lineage>
        <taxon>Eukaryota</taxon>
        <taxon>Fungi</taxon>
        <taxon>Fungi incertae sedis</taxon>
        <taxon>Zoopagomycota</taxon>
        <taxon>Kickxellomycotina</taxon>
        <taxon>Kickxellomycetes</taxon>
        <taxon>Kickxellales</taxon>
        <taxon>Kickxellaceae</taxon>
        <taxon>Coemansia</taxon>
    </lineage>
</organism>
<dbReference type="PANTHER" id="PTHR11097">
    <property type="entry name" value="EXOSOME COMPLEX EXONUCLEASE RIBOSOMAL RNA PROCESSING PROTEIN"/>
    <property type="match status" value="1"/>
</dbReference>
<protein>
    <recommendedName>
        <fullName evidence="6">Ribosomal RNA-processing protein 42</fullName>
    </recommendedName>
</protein>
<keyword evidence="5" id="KW-0271">Exosome</keyword>
<proteinExistence type="inferred from homology"/>
<evidence type="ECO:0000256" key="3">
    <source>
        <dbReference type="ARBA" id="ARBA00006678"/>
    </source>
</evidence>
<comment type="caution">
    <text evidence="9">The sequence shown here is derived from an EMBL/GenBank/DDBJ whole genome shotgun (WGS) entry which is preliminary data.</text>
</comment>
<dbReference type="InterPro" id="IPR050590">
    <property type="entry name" value="Exosome_comp_Rrp42_subfam"/>
</dbReference>
<reference evidence="9" key="1">
    <citation type="submission" date="2022-07" db="EMBL/GenBank/DDBJ databases">
        <title>Phylogenomic reconstructions and comparative analyses of Kickxellomycotina fungi.</title>
        <authorList>
            <person name="Reynolds N.K."/>
            <person name="Stajich J.E."/>
            <person name="Barry K."/>
            <person name="Grigoriev I.V."/>
            <person name="Crous P."/>
            <person name="Smith M.E."/>
        </authorList>
    </citation>
    <scope>NUCLEOTIDE SEQUENCE</scope>
    <source>
        <strain evidence="9">NBRC 105414</strain>
    </source>
</reference>
<gene>
    <name evidence="9" type="ORF">H4R18_000197</name>
</gene>
<keyword evidence="10" id="KW-1185">Reference proteome</keyword>
<dbReference type="Proteomes" id="UP001140217">
    <property type="component" value="Unassembled WGS sequence"/>
</dbReference>
<dbReference type="Pfam" id="PF01138">
    <property type="entry name" value="RNase_PH"/>
    <property type="match status" value="1"/>
</dbReference>
<dbReference type="SUPFAM" id="SSF54211">
    <property type="entry name" value="Ribosomal protein S5 domain 2-like"/>
    <property type="match status" value="1"/>
</dbReference>
<dbReference type="GO" id="GO:0071028">
    <property type="term" value="P:nuclear mRNA surveillance"/>
    <property type="evidence" value="ECO:0007669"/>
    <property type="project" value="TreeGrafter"/>
</dbReference>
<feature type="domain" description="Exoribonuclease phosphorolytic" evidence="7">
    <location>
        <begin position="33"/>
        <end position="172"/>
    </location>
</feature>
<dbReference type="GO" id="GO:0034476">
    <property type="term" value="P:U5 snRNA 3'-end processing"/>
    <property type="evidence" value="ECO:0007669"/>
    <property type="project" value="TreeGrafter"/>
</dbReference>
<dbReference type="GO" id="GO:0034475">
    <property type="term" value="P:U4 snRNA 3'-end processing"/>
    <property type="evidence" value="ECO:0007669"/>
    <property type="project" value="TreeGrafter"/>
</dbReference>
<dbReference type="SUPFAM" id="SSF55666">
    <property type="entry name" value="Ribonuclease PH domain 2-like"/>
    <property type="match status" value="1"/>
</dbReference>
<feature type="domain" description="Exoribonuclease phosphorolytic" evidence="8">
    <location>
        <begin position="207"/>
        <end position="272"/>
    </location>
</feature>
<dbReference type="InterPro" id="IPR036345">
    <property type="entry name" value="ExoRNase_PH_dom2_sf"/>
</dbReference>
<dbReference type="Pfam" id="PF03725">
    <property type="entry name" value="RNase_PH_C"/>
    <property type="match status" value="1"/>
</dbReference>
<sequence>MASLILSPAEQDYITRGVEKGLRADGRGGLDRREVSLQTNMISQANGSARCRTGHLGVGTDVLVGVKAEVRTWTAGEPEDRGAVECSVECSPSAAQKFEGRGADDLNVELTQLLDRILGGPQSGIDLGALCIIPRQAYWVLHVDALVLDVKGSIADTLVWAARAALLSTRLPRVVVESVADEDGNMQSEFDVVDDPEDQVPLQGAEDLPLAVTFSQIGKRYVVDASEQEDAVTQARVTVAVSPQMDICAIQKGAALRGFPPSLLTEILHSARTVAREELLRFKDLFAAASAKSASGADEPSTASTFIGTF</sequence>
<dbReference type="OrthoDB" id="272245at2759"/>
<dbReference type="GO" id="GO:0071035">
    <property type="term" value="P:nuclear polyadenylation-dependent rRNA catabolic process"/>
    <property type="evidence" value="ECO:0007669"/>
    <property type="project" value="TreeGrafter"/>
</dbReference>
<evidence type="ECO:0000256" key="2">
    <source>
        <dbReference type="ARBA" id="ARBA00004604"/>
    </source>
</evidence>
<evidence type="ECO:0000256" key="1">
    <source>
        <dbReference type="ARBA" id="ARBA00004496"/>
    </source>
</evidence>
<keyword evidence="4" id="KW-0963">Cytoplasm</keyword>
<dbReference type="InterPro" id="IPR001247">
    <property type="entry name" value="ExoRNase_PH_dom1"/>
</dbReference>
<dbReference type="GO" id="GO:0035925">
    <property type="term" value="F:mRNA 3'-UTR AU-rich region binding"/>
    <property type="evidence" value="ECO:0007669"/>
    <property type="project" value="TreeGrafter"/>
</dbReference>
<evidence type="ECO:0000256" key="5">
    <source>
        <dbReference type="ARBA" id="ARBA00022835"/>
    </source>
</evidence>
<dbReference type="GO" id="GO:0000467">
    <property type="term" value="P:exonucleolytic trimming to generate mature 3'-end of 5.8S rRNA from tricistronic rRNA transcript (SSU-rRNA, 5.8S rRNA, LSU-rRNA)"/>
    <property type="evidence" value="ECO:0007669"/>
    <property type="project" value="TreeGrafter"/>
</dbReference>
<dbReference type="InterPro" id="IPR027408">
    <property type="entry name" value="PNPase/RNase_PH_dom_sf"/>
</dbReference>
<name>A0A9W8LMH7_9FUNG</name>
<dbReference type="Gene3D" id="3.30.230.70">
    <property type="entry name" value="GHMP Kinase, N-terminal domain"/>
    <property type="match status" value="1"/>
</dbReference>
<evidence type="ECO:0000259" key="8">
    <source>
        <dbReference type="Pfam" id="PF03725"/>
    </source>
</evidence>
<evidence type="ECO:0000256" key="6">
    <source>
        <dbReference type="ARBA" id="ARBA00042523"/>
    </source>
</evidence>
<evidence type="ECO:0000259" key="7">
    <source>
        <dbReference type="Pfam" id="PF01138"/>
    </source>
</evidence>
<dbReference type="PANTHER" id="PTHR11097:SF8">
    <property type="entry name" value="EXOSOME COMPLEX COMPONENT RRP42"/>
    <property type="match status" value="1"/>
</dbReference>
<evidence type="ECO:0000313" key="10">
    <source>
        <dbReference type="Proteomes" id="UP001140217"/>
    </source>
</evidence>
<dbReference type="AlphaFoldDB" id="A0A9W8LMH7"/>